<keyword evidence="2" id="KW-0813">Transport</keyword>
<dbReference type="InterPro" id="IPR020846">
    <property type="entry name" value="MFS_dom"/>
</dbReference>
<comment type="caution">
    <text evidence="9">The sequence shown here is derived from an EMBL/GenBank/DDBJ whole genome shotgun (WGS) entry which is preliminary data.</text>
</comment>
<feature type="transmembrane region" description="Helical" evidence="7">
    <location>
        <begin position="332"/>
        <end position="351"/>
    </location>
</feature>
<dbReference type="Proteomes" id="UP001201262">
    <property type="component" value="Unassembled WGS sequence"/>
</dbReference>
<name>A0AAD4PZU3_9EURO</name>
<feature type="transmembrane region" description="Helical" evidence="7">
    <location>
        <begin position="85"/>
        <end position="106"/>
    </location>
</feature>
<evidence type="ECO:0000256" key="5">
    <source>
        <dbReference type="ARBA" id="ARBA00023136"/>
    </source>
</evidence>
<dbReference type="PANTHER" id="PTHR43791:SF5">
    <property type="entry name" value="MAJOR FACILITATOR SUPERFAMILY (MFS) PROFILE DOMAIN-CONTAINING PROTEIN"/>
    <property type="match status" value="1"/>
</dbReference>
<accession>A0AAD4PZU3</accession>
<dbReference type="Pfam" id="PF07690">
    <property type="entry name" value="MFS_1"/>
    <property type="match status" value="1"/>
</dbReference>
<proteinExistence type="inferred from homology"/>
<feature type="transmembrane region" description="Helical" evidence="7">
    <location>
        <begin position="363"/>
        <end position="381"/>
    </location>
</feature>
<feature type="transmembrane region" description="Helical" evidence="7">
    <location>
        <begin position="47"/>
        <end position="65"/>
    </location>
</feature>
<evidence type="ECO:0000256" key="7">
    <source>
        <dbReference type="SAM" id="Phobius"/>
    </source>
</evidence>
<gene>
    <name evidence="9" type="ORF">BGW36DRAFT_451422</name>
</gene>
<comment type="subcellular location">
    <subcellularLocation>
        <location evidence="1">Membrane</location>
        <topology evidence="1">Multi-pass membrane protein</topology>
    </subcellularLocation>
</comment>
<evidence type="ECO:0000256" key="1">
    <source>
        <dbReference type="ARBA" id="ARBA00004141"/>
    </source>
</evidence>
<feature type="transmembrane region" description="Helical" evidence="7">
    <location>
        <begin position="421"/>
        <end position="442"/>
    </location>
</feature>
<keyword evidence="3 7" id="KW-0812">Transmembrane</keyword>
<dbReference type="Gene3D" id="1.20.1250.20">
    <property type="entry name" value="MFS general substrate transporter like domains"/>
    <property type="match status" value="2"/>
</dbReference>
<evidence type="ECO:0000259" key="8">
    <source>
        <dbReference type="PROSITE" id="PS50850"/>
    </source>
</evidence>
<dbReference type="InterPro" id="IPR011701">
    <property type="entry name" value="MFS"/>
</dbReference>
<dbReference type="AlphaFoldDB" id="A0AAD4PZU3"/>
<organism evidence="9 10">
    <name type="scientific">Talaromyces proteolyticus</name>
    <dbReference type="NCBI Taxonomy" id="1131652"/>
    <lineage>
        <taxon>Eukaryota</taxon>
        <taxon>Fungi</taxon>
        <taxon>Dikarya</taxon>
        <taxon>Ascomycota</taxon>
        <taxon>Pezizomycotina</taxon>
        <taxon>Eurotiomycetes</taxon>
        <taxon>Eurotiomycetidae</taxon>
        <taxon>Eurotiales</taxon>
        <taxon>Trichocomaceae</taxon>
        <taxon>Talaromyces</taxon>
        <taxon>Talaromyces sect. Bacilispori</taxon>
    </lineage>
</organism>
<dbReference type="InterPro" id="IPR036259">
    <property type="entry name" value="MFS_trans_sf"/>
</dbReference>
<dbReference type="PANTHER" id="PTHR43791">
    <property type="entry name" value="PERMEASE-RELATED"/>
    <property type="match status" value="1"/>
</dbReference>
<evidence type="ECO:0000313" key="9">
    <source>
        <dbReference type="EMBL" id="KAH8696233.1"/>
    </source>
</evidence>
<feature type="domain" description="Major facilitator superfamily (MFS) profile" evidence="8">
    <location>
        <begin position="47"/>
        <end position="479"/>
    </location>
</feature>
<feature type="transmembrane region" description="Helical" evidence="7">
    <location>
        <begin position="454"/>
        <end position="476"/>
    </location>
</feature>
<feature type="transmembrane region" description="Helical" evidence="7">
    <location>
        <begin position="387"/>
        <end position="409"/>
    </location>
</feature>
<dbReference type="SUPFAM" id="SSF103473">
    <property type="entry name" value="MFS general substrate transporter"/>
    <property type="match status" value="1"/>
</dbReference>
<dbReference type="GeneID" id="70252110"/>
<feature type="transmembrane region" description="Helical" evidence="7">
    <location>
        <begin position="174"/>
        <end position="195"/>
    </location>
</feature>
<feature type="transmembrane region" description="Helical" evidence="7">
    <location>
        <begin position="113"/>
        <end position="132"/>
    </location>
</feature>
<feature type="transmembrane region" description="Helical" evidence="7">
    <location>
        <begin position="281"/>
        <end position="298"/>
    </location>
</feature>
<dbReference type="FunFam" id="1.20.1250.20:FF:000068">
    <property type="entry name" value="MFS general substrate transporter"/>
    <property type="match status" value="1"/>
</dbReference>
<evidence type="ECO:0000256" key="6">
    <source>
        <dbReference type="ARBA" id="ARBA00037968"/>
    </source>
</evidence>
<keyword evidence="4 7" id="KW-1133">Transmembrane helix</keyword>
<dbReference type="PROSITE" id="PS50850">
    <property type="entry name" value="MFS"/>
    <property type="match status" value="1"/>
</dbReference>
<evidence type="ECO:0000256" key="3">
    <source>
        <dbReference type="ARBA" id="ARBA00022692"/>
    </source>
</evidence>
<feature type="transmembrane region" description="Helical" evidence="7">
    <location>
        <begin position="207"/>
        <end position="227"/>
    </location>
</feature>
<dbReference type="FunFam" id="1.20.1250.20:FF:000018">
    <property type="entry name" value="MFS transporter permease"/>
    <property type="match status" value="1"/>
</dbReference>
<evidence type="ECO:0000313" key="10">
    <source>
        <dbReference type="Proteomes" id="UP001201262"/>
    </source>
</evidence>
<dbReference type="GO" id="GO:0016020">
    <property type="term" value="C:membrane"/>
    <property type="evidence" value="ECO:0007669"/>
    <property type="project" value="UniProtKB-SubCell"/>
</dbReference>
<dbReference type="EMBL" id="JAJTJA010000007">
    <property type="protein sequence ID" value="KAH8696233.1"/>
    <property type="molecule type" value="Genomic_DNA"/>
</dbReference>
<dbReference type="RefSeq" id="XP_046071171.1">
    <property type="nucleotide sequence ID" value="XM_046221823.1"/>
</dbReference>
<reference evidence="9" key="1">
    <citation type="submission" date="2021-12" db="EMBL/GenBank/DDBJ databases">
        <title>Convergent genome expansion in fungi linked to evolution of root-endophyte symbiosis.</title>
        <authorList>
            <consortium name="DOE Joint Genome Institute"/>
            <person name="Ke Y.-H."/>
            <person name="Bonito G."/>
            <person name="Liao H.-L."/>
            <person name="Looney B."/>
            <person name="Rojas-Flechas A."/>
            <person name="Nash J."/>
            <person name="Hameed K."/>
            <person name="Schadt C."/>
            <person name="Martin F."/>
            <person name="Crous P.W."/>
            <person name="Miettinen O."/>
            <person name="Magnuson J.K."/>
            <person name="Labbe J."/>
            <person name="Jacobson D."/>
            <person name="Doktycz M.J."/>
            <person name="Veneault-Fourrey C."/>
            <person name="Kuo A."/>
            <person name="Mondo S."/>
            <person name="Calhoun S."/>
            <person name="Riley R."/>
            <person name="Ohm R."/>
            <person name="LaButti K."/>
            <person name="Andreopoulos B."/>
            <person name="Pangilinan J."/>
            <person name="Nolan M."/>
            <person name="Tritt A."/>
            <person name="Clum A."/>
            <person name="Lipzen A."/>
            <person name="Daum C."/>
            <person name="Barry K."/>
            <person name="Grigoriev I.V."/>
            <person name="Vilgalys R."/>
        </authorList>
    </citation>
    <scope>NUCLEOTIDE SEQUENCE</scope>
    <source>
        <strain evidence="9">PMI_201</strain>
    </source>
</reference>
<evidence type="ECO:0000256" key="4">
    <source>
        <dbReference type="ARBA" id="ARBA00022989"/>
    </source>
</evidence>
<comment type="similarity">
    <text evidence="6">Belongs to the major facilitator superfamily. Allantoate permease family.</text>
</comment>
<sequence length="509" mass="57051">MAAGQDVQIELQKPNESHIEVLRREQPTFEIPNQIDKIVDRKFDTHIIPWLFGIWLFAFIDRSNIGNAKIDGLIQDLHLDGDKFNIALVVFYIPYILVDVPSNWVVKHVRAGIFLPALITAWGLTSTCLGFTKSFTGLVIARLALGLCEGGLLGGMIVYLAMFYRRHQMLYRIGLFYCAAPLSGAFGGLLATGLAKIEYGGYNNWPWIFFIEGIITTIFGIICFFTMPHTPADAKFLTEEEKIVALHRMMEDSHGATDTENVNEERFDWHWVRMAMLSPQTWFCSFAWFFLLIPLYILSVEGNKVMLTIDSQSFSLFLPSIISGMGYKSTTAQLFTVPPNIAAFVLVLLTSTLSDKIKARGPIMVVGCVLAMVGYIMLLAAKTNSVRYGGTFLVAIGVYPGSPMIMGWLSNNLAPHYVRATGIGFQIAFANCSAFIATFIYLSQDAPDYTLGHSVSLGSLVLCIVTVVLQILYCRWENKQRENGSRDYRLHEGSEHWLGHTHPAFRYTI</sequence>
<protein>
    <submittedName>
        <fullName evidence="9">MFS transporter-like protein</fullName>
    </submittedName>
</protein>
<keyword evidence="10" id="KW-1185">Reference proteome</keyword>
<keyword evidence="5 7" id="KW-0472">Membrane</keyword>
<feature type="transmembrane region" description="Helical" evidence="7">
    <location>
        <begin position="138"/>
        <end position="162"/>
    </location>
</feature>
<dbReference type="GO" id="GO:0022857">
    <property type="term" value="F:transmembrane transporter activity"/>
    <property type="evidence" value="ECO:0007669"/>
    <property type="project" value="InterPro"/>
</dbReference>
<evidence type="ECO:0000256" key="2">
    <source>
        <dbReference type="ARBA" id="ARBA00022448"/>
    </source>
</evidence>